<dbReference type="Gene3D" id="1.25.40.20">
    <property type="entry name" value="Ankyrin repeat-containing domain"/>
    <property type="match status" value="1"/>
</dbReference>
<dbReference type="EMBL" id="JH170867">
    <property type="protein sequence ID" value="EHB10009.1"/>
    <property type="molecule type" value="Genomic_DNA"/>
</dbReference>
<accession>G5BL48</accession>
<dbReference type="AlphaFoldDB" id="G5BL48"/>
<dbReference type="InterPro" id="IPR036770">
    <property type="entry name" value="Ankyrin_rpt-contain_sf"/>
</dbReference>
<evidence type="ECO:0000313" key="1">
    <source>
        <dbReference type="EMBL" id="EHB10009.1"/>
    </source>
</evidence>
<organism evidence="1 2">
    <name type="scientific">Heterocephalus glaber</name>
    <name type="common">Naked mole rat</name>
    <dbReference type="NCBI Taxonomy" id="10181"/>
    <lineage>
        <taxon>Eukaryota</taxon>
        <taxon>Metazoa</taxon>
        <taxon>Chordata</taxon>
        <taxon>Craniata</taxon>
        <taxon>Vertebrata</taxon>
        <taxon>Euteleostomi</taxon>
        <taxon>Mammalia</taxon>
        <taxon>Eutheria</taxon>
        <taxon>Euarchontoglires</taxon>
        <taxon>Glires</taxon>
        <taxon>Rodentia</taxon>
        <taxon>Hystricomorpha</taxon>
        <taxon>Bathyergidae</taxon>
        <taxon>Heterocephalus</taxon>
    </lineage>
</organism>
<protein>
    <submittedName>
        <fullName evidence="1">Fem-1-like protein B</fullName>
    </submittedName>
</protein>
<dbReference type="Proteomes" id="UP000006813">
    <property type="component" value="Unassembled WGS sequence"/>
</dbReference>
<name>G5BL48_HETGA</name>
<sequence length="241" mass="27611">MEGLIVRERILGADNIDVSHPIIYRGALYVDDMEFEQCIKLWLHALHLRQKGNRNTHKDLLQFAQVFSQMIHLNETVKAPDIECVLRCSILEIEQSMNRVKNISDADVHSAMDNYECNLYTFLYLVCISTKTQCSEEDQCKINKQIYNLIHLDPRTHEGFTLLHLAVDFNTPVDDFHTNNVCSFPNALVTKLLLDCGTEVNAVDSEGNSALPIIVQYNRPISDFFDLALYHHQPRGSGRAY</sequence>
<dbReference type="SUPFAM" id="SSF48403">
    <property type="entry name" value="Ankyrin repeat"/>
    <property type="match status" value="1"/>
</dbReference>
<evidence type="ECO:0000313" key="2">
    <source>
        <dbReference type="Proteomes" id="UP000006813"/>
    </source>
</evidence>
<gene>
    <name evidence="1" type="ORF">GW7_13943</name>
</gene>
<dbReference type="STRING" id="10181.G5BL48"/>
<reference evidence="1 2" key="1">
    <citation type="journal article" date="2011" name="Nature">
        <title>Genome sequencing reveals insights into physiology and longevity of the naked mole rat.</title>
        <authorList>
            <person name="Kim E.B."/>
            <person name="Fang X."/>
            <person name="Fushan A.A."/>
            <person name="Huang Z."/>
            <person name="Lobanov A.V."/>
            <person name="Han L."/>
            <person name="Marino S.M."/>
            <person name="Sun X."/>
            <person name="Turanov A.A."/>
            <person name="Yang P."/>
            <person name="Yim S.H."/>
            <person name="Zhao X."/>
            <person name="Kasaikina M.V."/>
            <person name="Stoletzki N."/>
            <person name="Peng C."/>
            <person name="Polak P."/>
            <person name="Xiong Z."/>
            <person name="Kiezun A."/>
            <person name="Zhu Y."/>
            <person name="Chen Y."/>
            <person name="Kryukov G.V."/>
            <person name="Zhang Q."/>
            <person name="Peshkin L."/>
            <person name="Yang L."/>
            <person name="Bronson R.T."/>
            <person name="Buffenstein R."/>
            <person name="Wang B."/>
            <person name="Han C."/>
            <person name="Li Q."/>
            <person name="Chen L."/>
            <person name="Zhao W."/>
            <person name="Sunyaev S.R."/>
            <person name="Park T.J."/>
            <person name="Zhang G."/>
            <person name="Wang J."/>
            <person name="Gladyshev V.N."/>
        </authorList>
    </citation>
    <scope>NUCLEOTIDE SEQUENCE [LARGE SCALE GENOMIC DNA]</scope>
</reference>
<dbReference type="InParanoid" id="G5BL48"/>
<proteinExistence type="predicted"/>